<name>A0ABS4TQI2_9PSEU</name>
<reference evidence="3 4" key="1">
    <citation type="submission" date="2021-03" db="EMBL/GenBank/DDBJ databases">
        <title>Sequencing the genomes of 1000 actinobacteria strains.</title>
        <authorList>
            <person name="Klenk H.-P."/>
        </authorList>
    </citation>
    <scope>NUCLEOTIDE SEQUENCE [LARGE SCALE GENOMIC DNA]</scope>
    <source>
        <strain evidence="3 4">DSM 46670</strain>
    </source>
</reference>
<dbReference type="PANTHER" id="PTHR46696:SF1">
    <property type="entry name" value="CYTOCHROME P450 YJIB-RELATED"/>
    <property type="match status" value="1"/>
</dbReference>
<dbReference type="Pfam" id="PF00067">
    <property type="entry name" value="p450"/>
    <property type="match status" value="1"/>
</dbReference>
<comment type="similarity">
    <text evidence="1 2">Belongs to the cytochrome P450 family.</text>
</comment>
<dbReference type="PROSITE" id="PS00086">
    <property type="entry name" value="CYTOCHROME_P450"/>
    <property type="match status" value="1"/>
</dbReference>
<keyword evidence="2" id="KW-0479">Metal-binding</keyword>
<accession>A0ABS4TQI2</accession>
<dbReference type="RefSeq" id="WP_209643709.1">
    <property type="nucleotide sequence ID" value="NZ_JAGINW010000001.1"/>
</dbReference>
<evidence type="ECO:0000256" key="2">
    <source>
        <dbReference type="RuleBase" id="RU000461"/>
    </source>
</evidence>
<dbReference type="SUPFAM" id="SSF48264">
    <property type="entry name" value="Cytochrome P450"/>
    <property type="match status" value="1"/>
</dbReference>
<gene>
    <name evidence="3" type="ORF">JOF56_007052</name>
</gene>
<sequence length="409" mass="44990">MLANKTDIFAALADPETQGTGLWQLCSWLRENDPVHRTERGVVMVSRYHDTVRLLTDPTVRAPEPEQFERMYQGVISDRARTMVTSSFPTTNPPRQTFLRKVASKGFNQRVVRALQQSTTQKCTALLTTLAERLRDGETVDLQTGFLEPLALDVIGTLLGVPADDWAWLARLVPQTVVLANPAASKEQLAEADRVTHTIVDYIEELTTRRTPGDDLISVWTAESRANPTEFSTDDLIAMIRPIWLGGFETTATAIGDGILNMIEHPHEAPRLTGDAAQAGKFIDESLRHGSPVLLTGALRLAGAPITLDDGTVIPTGTRLSALIGSANHDPAVYPDPEKFDPDRTNPPSLAFGRGIHNCIGQVLARMELHTALPQIHQRLPHLTLAEEPKRRGGLPFRSFARLAVTHPQ</sequence>
<dbReference type="Proteomes" id="UP001519332">
    <property type="component" value="Unassembled WGS sequence"/>
</dbReference>
<dbReference type="InterPro" id="IPR002397">
    <property type="entry name" value="Cyt_P450_B"/>
</dbReference>
<dbReference type="Gene3D" id="1.10.630.10">
    <property type="entry name" value="Cytochrome P450"/>
    <property type="match status" value="1"/>
</dbReference>
<dbReference type="InterPro" id="IPR001128">
    <property type="entry name" value="Cyt_P450"/>
</dbReference>
<keyword evidence="2" id="KW-0503">Monooxygenase</keyword>
<evidence type="ECO:0000256" key="1">
    <source>
        <dbReference type="ARBA" id="ARBA00010617"/>
    </source>
</evidence>
<protein>
    <submittedName>
        <fullName evidence="3">Cytochrome P450</fullName>
    </submittedName>
</protein>
<keyword evidence="4" id="KW-1185">Reference proteome</keyword>
<evidence type="ECO:0000313" key="3">
    <source>
        <dbReference type="EMBL" id="MBP2326667.1"/>
    </source>
</evidence>
<comment type="caution">
    <text evidence="3">The sequence shown here is derived from an EMBL/GenBank/DDBJ whole genome shotgun (WGS) entry which is preliminary data.</text>
</comment>
<dbReference type="PANTHER" id="PTHR46696">
    <property type="entry name" value="P450, PUTATIVE (EUROFUNG)-RELATED"/>
    <property type="match status" value="1"/>
</dbReference>
<keyword evidence="2" id="KW-0349">Heme</keyword>
<dbReference type="PRINTS" id="PR00385">
    <property type="entry name" value="P450"/>
</dbReference>
<dbReference type="InterPro" id="IPR036396">
    <property type="entry name" value="Cyt_P450_sf"/>
</dbReference>
<keyword evidence="2" id="KW-0560">Oxidoreductase</keyword>
<dbReference type="EMBL" id="JAGINW010000001">
    <property type="protein sequence ID" value="MBP2326667.1"/>
    <property type="molecule type" value="Genomic_DNA"/>
</dbReference>
<dbReference type="PRINTS" id="PR00359">
    <property type="entry name" value="BP450"/>
</dbReference>
<dbReference type="InterPro" id="IPR017972">
    <property type="entry name" value="Cyt_P450_CS"/>
</dbReference>
<keyword evidence="2" id="KW-0408">Iron</keyword>
<proteinExistence type="inferred from homology"/>
<organism evidence="3 4">
    <name type="scientific">Kibdelosporangium banguiense</name>
    <dbReference type="NCBI Taxonomy" id="1365924"/>
    <lineage>
        <taxon>Bacteria</taxon>
        <taxon>Bacillati</taxon>
        <taxon>Actinomycetota</taxon>
        <taxon>Actinomycetes</taxon>
        <taxon>Pseudonocardiales</taxon>
        <taxon>Pseudonocardiaceae</taxon>
        <taxon>Kibdelosporangium</taxon>
    </lineage>
</organism>
<evidence type="ECO:0000313" key="4">
    <source>
        <dbReference type="Proteomes" id="UP001519332"/>
    </source>
</evidence>